<accession>A0A5J4U196</accession>
<evidence type="ECO:0000256" key="1">
    <source>
        <dbReference type="SAM" id="MobiDB-lite"/>
    </source>
</evidence>
<evidence type="ECO:0000313" key="3">
    <source>
        <dbReference type="Proteomes" id="UP000324800"/>
    </source>
</evidence>
<organism evidence="2 3">
    <name type="scientific">Streblomastix strix</name>
    <dbReference type="NCBI Taxonomy" id="222440"/>
    <lineage>
        <taxon>Eukaryota</taxon>
        <taxon>Metamonada</taxon>
        <taxon>Preaxostyla</taxon>
        <taxon>Oxymonadida</taxon>
        <taxon>Streblomastigidae</taxon>
        <taxon>Streblomastix</taxon>
    </lineage>
</organism>
<sequence>MFPTNKETDSENNDENQQDDTTTELLQLDSPKLDIEHTNITLSNISHTNNKPTENNQSDTSNVDIRPPYIGNVPSPAKLDNQQQTQQLKRPLVSIRDQMANLTKKLKGVPKSKSFEISGSTDNK</sequence>
<reference evidence="2 3" key="1">
    <citation type="submission" date="2019-03" db="EMBL/GenBank/DDBJ databases">
        <title>Single cell metagenomics reveals metabolic interactions within the superorganism composed of flagellate Streblomastix strix and complex community of Bacteroidetes bacteria on its surface.</title>
        <authorList>
            <person name="Treitli S.C."/>
            <person name="Kolisko M."/>
            <person name="Husnik F."/>
            <person name="Keeling P."/>
            <person name="Hampl V."/>
        </authorList>
    </citation>
    <scope>NUCLEOTIDE SEQUENCE [LARGE SCALE GENOMIC DNA]</scope>
    <source>
        <strain evidence="2">ST1C</strain>
    </source>
</reference>
<protein>
    <submittedName>
        <fullName evidence="2">Uncharacterized protein</fullName>
    </submittedName>
</protein>
<proteinExistence type="predicted"/>
<dbReference type="Proteomes" id="UP000324800">
    <property type="component" value="Unassembled WGS sequence"/>
</dbReference>
<dbReference type="EMBL" id="SNRW01022866">
    <property type="protein sequence ID" value="KAA6363475.1"/>
    <property type="molecule type" value="Genomic_DNA"/>
</dbReference>
<gene>
    <name evidence="2" type="ORF">EZS28_040998</name>
</gene>
<name>A0A5J4U196_9EUKA</name>
<comment type="caution">
    <text evidence="2">The sequence shown here is derived from an EMBL/GenBank/DDBJ whole genome shotgun (WGS) entry which is preliminary data.</text>
</comment>
<feature type="compositionally biased region" description="Acidic residues" evidence="1">
    <location>
        <begin position="10"/>
        <end position="22"/>
    </location>
</feature>
<feature type="region of interest" description="Disordered" evidence="1">
    <location>
        <begin position="1"/>
        <end position="88"/>
    </location>
</feature>
<feature type="compositionally biased region" description="Polar residues" evidence="1">
    <location>
        <begin position="38"/>
        <end position="63"/>
    </location>
</feature>
<dbReference type="AlphaFoldDB" id="A0A5J4U196"/>
<evidence type="ECO:0000313" key="2">
    <source>
        <dbReference type="EMBL" id="KAA6363475.1"/>
    </source>
</evidence>